<evidence type="ECO:0000313" key="1">
    <source>
        <dbReference type="EMBL" id="ROT40798.1"/>
    </source>
</evidence>
<keyword evidence="2" id="KW-1185">Reference proteome</keyword>
<proteinExistence type="predicted"/>
<sequence>MKGRKARQRKTKHDHHFVRPIWTKCHPATCLSWVFCHPSSVAFCAVRPSIPPEDVIKLREHSPFQNHCNVPGTRASSLSQPLVIQCIEKLDPVWQDVVAAACCRMLIHHPWTYRTSHDVSWWLAGICRRSEKNARQQPLPTL</sequence>
<dbReference type="AlphaFoldDB" id="A0A3N2Q2A0"/>
<name>A0A3N2Q2A0_SODAK</name>
<dbReference type="Proteomes" id="UP000272025">
    <property type="component" value="Unassembled WGS sequence"/>
</dbReference>
<accession>A0A3N2Q2A0</accession>
<dbReference type="GeneID" id="39582421"/>
<evidence type="ECO:0000313" key="2">
    <source>
        <dbReference type="Proteomes" id="UP000272025"/>
    </source>
</evidence>
<protein>
    <submittedName>
        <fullName evidence="1">Uncharacterized protein</fullName>
    </submittedName>
</protein>
<gene>
    <name evidence="1" type="ORF">SODALDRAFT_356815</name>
</gene>
<organism evidence="1 2">
    <name type="scientific">Sodiomyces alkalinus (strain CBS 110278 / VKM F-3762 / F11)</name>
    <name type="common">Alkaliphilic filamentous fungus</name>
    <dbReference type="NCBI Taxonomy" id="1314773"/>
    <lineage>
        <taxon>Eukaryota</taxon>
        <taxon>Fungi</taxon>
        <taxon>Dikarya</taxon>
        <taxon>Ascomycota</taxon>
        <taxon>Pezizomycotina</taxon>
        <taxon>Sordariomycetes</taxon>
        <taxon>Hypocreomycetidae</taxon>
        <taxon>Glomerellales</taxon>
        <taxon>Plectosphaerellaceae</taxon>
        <taxon>Sodiomyces</taxon>
    </lineage>
</organism>
<dbReference type="EMBL" id="ML119052">
    <property type="protein sequence ID" value="ROT40798.1"/>
    <property type="molecule type" value="Genomic_DNA"/>
</dbReference>
<reference evidence="1 2" key="1">
    <citation type="journal article" date="2018" name="Mol. Ecol.">
        <title>The obligate alkalophilic soda-lake fungus Sodiomyces alkalinus has shifted to a protein diet.</title>
        <authorList>
            <person name="Grum-Grzhimaylo A.A."/>
            <person name="Falkoski D.L."/>
            <person name="van den Heuvel J."/>
            <person name="Valero-Jimenez C.A."/>
            <person name="Min B."/>
            <person name="Choi I.G."/>
            <person name="Lipzen A."/>
            <person name="Daum C.G."/>
            <person name="Aanen D.K."/>
            <person name="Tsang A."/>
            <person name="Henrissat B."/>
            <person name="Bilanenko E.N."/>
            <person name="de Vries R.P."/>
            <person name="van Kan J.A.L."/>
            <person name="Grigoriev I.V."/>
            <person name="Debets A.J.M."/>
        </authorList>
    </citation>
    <scope>NUCLEOTIDE SEQUENCE [LARGE SCALE GENOMIC DNA]</scope>
    <source>
        <strain evidence="1 2">F11</strain>
    </source>
</reference>
<dbReference type="RefSeq" id="XP_028468604.1">
    <property type="nucleotide sequence ID" value="XM_028613943.1"/>
</dbReference>